<evidence type="ECO:0000313" key="3">
    <source>
        <dbReference type="EMBL" id="KXN64636.1"/>
    </source>
</evidence>
<dbReference type="EMBL" id="KQ965335">
    <property type="protein sequence ID" value="KXN64636.1"/>
    <property type="molecule type" value="Genomic_DNA"/>
</dbReference>
<feature type="signal peptide" evidence="2">
    <location>
        <begin position="1"/>
        <end position="15"/>
    </location>
</feature>
<gene>
    <name evidence="3" type="ORF">CONCODRAFT_14188</name>
</gene>
<reference evidence="3 4" key="1">
    <citation type="journal article" date="2015" name="Genome Biol. Evol.">
        <title>Phylogenomic analyses indicate that early fungi evolved digesting cell walls of algal ancestors of land plants.</title>
        <authorList>
            <person name="Chang Y."/>
            <person name="Wang S."/>
            <person name="Sekimoto S."/>
            <person name="Aerts A.L."/>
            <person name="Choi C."/>
            <person name="Clum A."/>
            <person name="LaButti K.M."/>
            <person name="Lindquist E.A."/>
            <person name="Yee Ngan C."/>
            <person name="Ohm R.A."/>
            <person name="Salamov A.A."/>
            <person name="Grigoriev I.V."/>
            <person name="Spatafora J.W."/>
            <person name="Berbee M.L."/>
        </authorList>
    </citation>
    <scope>NUCLEOTIDE SEQUENCE [LARGE SCALE GENOMIC DNA]</scope>
    <source>
        <strain evidence="3 4">NRRL 28638</strain>
    </source>
</reference>
<protein>
    <submittedName>
        <fullName evidence="3">Uncharacterized protein</fullName>
    </submittedName>
</protein>
<sequence length="98" mass="10283">MKFNYALLLIPLVQSAPLISEVGGIVKGLYGKGGPYGGVFDAIPLVGPMISNAVGPFTSGIPMVGSVLGGVKDQPKAKPKTQQQQQFEPGFEPKARTR</sequence>
<accession>A0A137NPH5</accession>
<evidence type="ECO:0000256" key="1">
    <source>
        <dbReference type="SAM" id="MobiDB-lite"/>
    </source>
</evidence>
<name>A0A137NPH5_CONC2</name>
<feature type="chain" id="PRO_5011955351" evidence="2">
    <location>
        <begin position="16"/>
        <end position="98"/>
    </location>
</feature>
<feature type="compositionally biased region" description="Low complexity" evidence="1">
    <location>
        <begin position="80"/>
        <end position="90"/>
    </location>
</feature>
<evidence type="ECO:0000313" key="4">
    <source>
        <dbReference type="Proteomes" id="UP000070444"/>
    </source>
</evidence>
<dbReference type="AlphaFoldDB" id="A0A137NPH5"/>
<organism evidence="3 4">
    <name type="scientific">Conidiobolus coronatus (strain ATCC 28846 / CBS 209.66 / NRRL 28638)</name>
    <name type="common">Delacroixia coronata</name>
    <dbReference type="NCBI Taxonomy" id="796925"/>
    <lineage>
        <taxon>Eukaryota</taxon>
        <taxon>Fungi</taxon>
        <taxon>Fungi incertae sedis</taxon>
        <taxon>Zoopagomycota</taxon>
        <taxon>Entomophthoromycotina</taxon>
        <taxon>Entomophthoromycetes</taxon>
        <taxon>Entomophthorales</taxon>
        <taxon>Ancylistaceae</taxon>
        <taxon>Conidiobolus</taxon>
    </lineage>
</organism>
<feature type="region of interest" description="Disordered" evidence="1">
    <location>
        <begin position="72"/>
        <end position="98"/>
    </location>
</feature>
<evidence type="ECO:0000256" key="2">
    <source>
        <dbReference type="SAM" id="SignalP"/>
    </source>
</evidence>
<proteinExistence type="predicted"/>
<dbReference type="Proteomes" id="UP000070444">
    <property type="component" value="Unassembled WGS sequence"/>
</dbReference>
<keyword evidence="2" id="KW-0732">Signal</keyword>
<keyword evidence="4" id="KW-1185">Reference proteome</keyword>